<organism evidence="1 2">
    <name type="scientific">Chitinophaga terrae</name>
    <name type="common">ex Kim and Jung 2007</name>
    <dbReference type="NCBI Taxonomy" id="408074"/>
    <lineage>
        <taxon>Bacteria</taxon>
        <taxon>Pseudomonadati</taxon>
        <taxon>Bacteroidota</taxon>
        <taxon>Chitinophagia</taxon>
        <taxon>Chitinophagales</taxon>
        <taxon>Chitinophagaceae</taxon>
        <taxon>Chitinophaga</taxon>
    </lineage>
</organism>
<evidence type="ECO:0000313" key="2">
    <source>
        <dbReference type="Proteomes" id="UP000199656"/>
    </source>
</evidence>
<sequence>METEIQQNILFCIHTELGSFLQKFRIQVCKECNWSEATYYRKMRSPGFAGYRRRNSLLSNAEKEKIISIRKEIIKEIIEELDKEPISCHWISF</sequence>
<proteinExistence type="predicted"/>
<accession>A0A1H4GQF2</accession>
<dbReference type="RefSeq" id="WP_089766280.1">
    <property type="nucleotide sequence ID" value="NZ_BKAT01000074.1"/>
</dbReference>
<reference evidence="2" key="1">
    <citation type="submission" date="2016-10" db="EMBL/GenBank/DDBJ databases">
        <authorList>
            <person name="Varghese N."/>
            <person name="Submissions S."/>
        </authorList>
    </citation>
    <scope>NUCLEOTIDE SEQUENCE [LARGE SCALE GENOMIC DNA]</scope>
    <source>
        <strain evidence="2">DSM 23920</strain>
    </source>
</reference>
<keyword evidence="2" id="KW-1185">Reference proteome</keyword>
<gene>
    <name evidence="1" type="ORF">SAMN05660909_05616</name>
</gene>
<dbReference type="OrthoDB" id="679316at2"/>
<dbReference type="AlphaFoldDB" id="A0A1H4GQF2"/>
<dbReference type="Proteomes" id="UP000199656">
    <property type="component" value="Unassembled WGS sequence"/>
</dbReference>
<dbReference type="STRING" id="408074.SAMN05660909_05616"/>
<dbReference type="EMBL" id="FNRL01000052">
    <property type="protein sequence ID" value="SEB11767.1"/>
    <property type="molecule type" value="Genomic_DNA"/>
</dbReference>
<name>A0A1H4GQF2_9BACT</name>
<protein>
    <submittedName>
        <fullName evidence="1">Uncharacterized protein</fullName>
    </submittedName>
</protein>
<evidence type="ECO:0000313" key="1">
    <source>
        <dbReference type="EMBL" id="SEB11767.1"/>
    </source>
</evidence>